<dbReference type="Proteomes" id="UP000286186">
    <property type="component" value="Unassembled WGS sequence"/>
</dbReference>
<comment type="caution">
    <text evidence="2">The sequence shown here is derived from an EMBL/GenBank/DDBJ whole genome shotgun (WGS) entry which is preliminary data.</text>
</comment>
<dbReference type="Pfam" id="PF04071">
    <property type="entry name" value="zf-like"/>
    <property type="match status" value="1"/>
</dbReference>
<dbReference type="InterPro" id="IPR007212">
    <property type="entry name" value="Zf-like"/>
</dbReference>
<dbReference type="EMBL" id="QRHR01000009">
    <property type="protein sequence ID" value="RHF88059.1"/>
    <property type="molecule type" value="Genomic_DNA"/>
</dbReference>
<evidence type="ECO:0000313" key="2">
    <source>
        <dbReference type="EMBL" id="RHA20860.1"/>
    </source>
</evidence>
<organism evidence="2 4">
    <name type="scientific">Eubacterium ventriosum</name>
    <dbReference type="NCBI Taxonomy" id="39496"/>
    <lineage>
        <taxon>Bacteria</taxon>
        <taxon>Bacillati</taxon>
        <taxon>Bacillota</taxon>
        <taxon>Clostridia</taxon>
        <taxon>Eubacteriales</taxon>
        <taxon>Eubacteriaceae</taxon>
        <taxon>Eubacterium</taxon>
    </lineage>
</organism>
<accession>A0A413RDK4</accession>
<proteinExistence type="predicted"/>
<gene>
    <name evidence="3" type="ORF">DW652_09595</name>
    <name evidence="2" type="ORF">DW944_01440</name>
</gene>
<name>A0A413RDK4_9FIRM</name>
<evidence type="ECO:0000313" key="5">
    <source>
        <dbReference type="Proteomes" id="UP000286186"/>
    </source>
</evidence>
<dbReference type="Proteomes" id="UP000284779">
    <property type="component" value="Unassembled WGS sequence"/>
</dbReference>
<evidence type="ECO:0000313" key="4">
    <source>
        <dbReference type="Proteomes" id="UP000284779"/>
    </source>
</evidence>
<feature type="domain" description="Cysteine-rich small" evidence="1">
    <location>
        <begin position="19"/>
        <end position="98"/>
    </location>
</feature>
<keyword evidence="4" id="KW-1185">Reference proteome</keyword>
<evidence type="ECO:0000259" key="1">
    <source>
        <dbReference type="Pfam" id="PF04071"/>
    </source>
</evidence>
<sequence length="99" mass="11918">MDKKEEMSKKYWEEKEFSYFSHRKCEFFPCHKNADENNFNCLFCYCPLYTLGNKCGGNFRYLDNGIKDCSDCLYPHFKENYGKVVERFGEIVKSMNEKK</sequence>
<dbReference type="RefSeq" id="WP_117969338.1">
    <property type="nucleotide sequence ID" value="NZ_QRHR01000009.1"/>
</dbReference>
<evidence type="ECO:0000313" key="3">
    <source>
        <dbReference type="EMBL" id="RHF88059.1"/>
    </source>
</evidence>
<protein>
    <submittedName>
        <fullName evidence="2">Metal-binding protein</fullName>
    </submittedName>
</protein>
<dbReference type="AlphaFoldDB" id="A0A413RDK4"/>
<reference evidence="4 5" key="1">
    <citation type="submission" date="2018-08" db="EMBL/GenBank/DDBJ databases">
        <title>A genome reference for cultivated species of the human gut microbiota.</title>
        <authorList>
            <person name="Zou Y."/>
            <person name="Xue W."/>
            <person name="Luo G."/>
        </authorList>
    </citation>
    <scope>NUCLEOTIDE SEQUENCE [LARGE SCALE GENOMIC DNA]</scope>
    <source>
        <strain evidence="3 5">AM23-22</strain>
        <strain evidence="2 4">AM44-11BH</strain>
    </source>
</reference>
<dbReference type="EMBL" id="QSFD01000001">
    <property type="protein sequence ID" value="RHA20860.1"/>
    <property type="molecule type" value="Genomic_DNA"/>
</dbReference>